<accession>A0A4Y8ZWM5</accession>
<sequence length="73" mass="7724">MAGKSAPKEKSRGKGRRTGAPMPDAMVPVRNVRPGTILHLGDGRRIGFGEIAAVARPLAATLRRSGQARPVPR</sequence>
<dbReference type="EMBL" id="SPDV01000009">
    <property type="protein sequence ID" value="TFI59109.1"/>
    <property type="molecule type" value="Genomic_DNA"/>
</dbReference>
<feature type="region of interest" description="Disordered" evidence="1">
    <location>
        <begin position="1"/>
        <end position="28"/>
    </location>
</feature>
<protein>
    <submittedName>
        <fullName evidence="2">Uncharacterized protein</fullName>
    </submittedName>
</protein>
<dbReference type="Proteomes" id="UP000298213">
    <property type="component" value="Unassembled WGS sequence"/>
</dbReference>
<evidence type="ECO:0000256" key="1">
    <source>
        <dbReference type="SAM" id="MobiDB-lite"/>
    </source>
</evidence>
<organism evidence="2 3">
    <name type="scientific">Sphingomonas parva</name>
    <dbReference type="NCBI Taxonomy" id="2555898"/>
    <lineage>
        <taxon>Bacteria</taxon>
        <taxon>Pseudomonadati</taxon>
        <taxon>Pseudomonadota</taxon>
        <taxon>Alphaproteobacteria</taxon>
        <taxon>Sphingomonadales</taxon>
        <taxon>Sphingomonadaceae</taxon>
        <taxon>Sphingomonas</taxon>
    </lineage>
</organism>
<proteinExistence type="predicted"/>
<evidence type="ECO:0000313" key="2">
    <source>
        <dbReference type="EMBL" id="TFI59109.1"/>
    </source>
</evidence>
<dbReference type="RefSeq" id="WP_135084814.1">
    <property type="nucleotide sequence ID" value="NZ_SPDV01000009.1"/>
</dbReference>
<reference evidence="2 3" key="1">
    <citation type="submission" date="2019-03" db="EMBL/GenBank/DDBJ databases">
        <title>Genome sequence of Sphingomonas sp. 17J27-24.</title>
        <authorList>
            <person name="Kim M."/>
            <person name="Maeng S."/>
            <person name="Sathiyaraj S."/>
        </authorList>
    </citation>
    <scope>NUCLEOTIDE SEQUENCE [LARGE SCALE GENOMIC DNA]</scope>
    <source>
        <strain evidence="2 3">17J27-24</strain>
    </source>
</reference>
<keyword evidence="3" id="KW-1185">Reference proteome</keyword>
<name>A0A4Y8ZWM5_9SPHN</name>
<evidence type="ECO:0000313" key="3">
    <source>
        <dbReference type="Proteomes" id="UP000298213"/>
    </source>
</evidence>
<dbReference type="AlphaFoldDB" id="A0A4Y8ZWM5"/>
<comment type="caution">
    <text evidence="2">The sequence shown here is derived from an EMBL/GenBank/DDBJ whole genome shotgun (WGS) entry which is preliminary data.</text>
</comment>
<gene>
    <name evidence="2" type="ORF">E2493_06175</name>
</gene>
<feature type="compositionally biased region" description="Basic and acidic residues" evidence="1">
    <location>
        <begin position="1"/>
        <end position="12"/>
    </location>
</feature>